<dbReference type="InterPro" id="IPR007484">
    <property type="entry name" value="Peptidase_M28"/>
</dbReference>
<gene>
    <name evidence="4" type="ORF">D5S18_27280</name>
</gene>
<dbReference type="Gene3D" id="3.40.630.10">
    <property type="entry name" value="Zn peptidases"/>
    <property type="match status" value="1"/>
</dbReference>
<dbReference type="SUPFAM" id="SSF52025">
    <property type="entry name" value="PA domain"/>
    <property type="match status" value="1"/>
</dbReference>
<keyword evidence="1" id="KW-0732">Signal</keyword>
<keyword evidence="5" id="KW-1185">Reference proteome</keyword>
<sequence>MMRALLLALLLAALFAPAATAQDLAAENISRAVSTSDAMATVAALDAIAVANGGNRETGKPGFARSREYVENALRRAGYDVVAQPVPYRDFAADTETLTAPDGRRIRTLMAQFVPSGQVTGPLADAGAGCSTADYPKGTAIAVIRSGDCPSGDKTVAARDAGVQAVLVYDAGPAIDAAIRRQVPHAALPVGFLSQRDASALTAAPGSAQLELRGHTFDDTAVSLFAETSGGHPDSVVMAGAHLDSAVDGPGINDNGSSVAALLETAIRLAPFQDRVPNKVRFAFWGAEELIDIGSSYYIDTRTPAEVAAIALYLNWEMIGSPNYAHFVMDGDGADHPGGSAGPPGSGTVKAVMAQGYQIQGVPYRTADLAQIGSDQEPFARAGIPIGGAFGGVRALKTPEEAAVFGGVAGQPYDPCYHQPCDNLANVNPKAFEQALRAMAWAVARFAVDDHLKK</sequence>
<reference evidence="4 5" key="1">
    <citation type="submission" date="2018-09" db="EMBL/GenBank/DDBJ databases">
        <title>YIM PH21274 draft genome.</title>
        <authorList>
            <person name="Miao C."/>
        </authorList>
    </citation>
    <scope>NUCLEOTIDE SEQUENCE [LARGE SCALE GENOMIC DNA]</scope>
    <source>
        <strain evidence="4 5">YIM PH 21724</strain>
    </source>
</reference>
<protein>
    <submittedName>
        <fullName evidence="4">M20/M25/M40 family metallo-hydrolase</fullName>
    </submittedName>
</protein>
<accession>A0A3A4JPE8</accession>
<dbReference type="Pfam" id="PF04389">
    <property type="entry name" value="Peptidase_M28"/>
    <property type="match status" value="1"/>
</dbReference>
<dbReference type="GO" id="GO:0008235">
    <property type="term" value="F:metalloexopeptidase activity"/>
    <property type="evidence" value="ECO:0007669"/>
    <property type="project" value="InterPro"/>
</dbReference>
<feature type="signal peptide" evidence="1">
    <location>
        <begin position="1"/>
        <end position="21"/>
    </location>
</feature>
<keyword evidence="4" id="KW-0378">Hydrolase</keyword>
<evidence type="ECO:0000313" key="4">
    <source>
        <dbReference type="EMBL" id="RJO70888.1"/>
    </source>
</evidence>
<evidence type="ECO:0000259" key="2">
    <source>
        <dbReference type="Pfam" id="PF02225"/>
    </source>
</evidence>
<feature type="domain" description="PA" evidence="2">
    <location>
        <begin position="119"/>
        <end position="201"/>
    </location>
</feature>
<dbReference type="Proteomes" id="UP000266677">
    <property type="component" value="Unassembled WGS sequence"/>
</dbReference>
<proteinExistence type="predicted"/>
<dbReference type="InterPro" id="IPR003137">
    <property type="entry name" value="PA_domain"/>
</dbReference>
<dbReference type="GO" id="GO:0006508">
    <property type="term" value="P:proteolysis"/>
    <property type="evidence" value="ECO:0007669"/>
    <property type="project" value="InterPro"/>
</dbReference>
<dbReference type="Pfam" id="PF02225">
    <property type="entry name" value="PA"/>
    <property type="match status" value="1"/>
</dbReference>
<comment type="caution">
    <text evidence="4">The sequence shown here is derived from an EMBL/GenBank/DDBJ whole genome shotgun (WGS) entry which is preliminary data.</text>
</comment>
<evidence type="ECO:0000259" key="3">
    <source>
        <dbReference type="Pfam" id="PF04389"/>
    </source>
</evidence>
<dbReference type="PANTHER" id="PTHR12147">
    <property type="entry name" value="METALLOPEPTIDASE M28 FAMILY MEMBER"/>
    <property type="match status" value="1"/>
</dbReference>
<feature type="chain" id="PRO_5017442059" evidence="1">
    <location>
        <begin position="22"/>
        <end position="454"/>
    </location>
</feature>
<dbReference type="AlphaFoldDB" id="A0A3A4JPE8"/>
<dbReference type="SUPFAM" id="SSF53187">
    <property type="entry name" value="Zn-dependent exopeptidases"/>
    <property type="match status" value="1"/>
</dbReference>
<organism evidence="4 5">
    <name type="scientific">Nocardia panacis</name>
    <dbReference type="NCBI Taxonomy" id="2340916"/>
    <lineage>
        <taxon>Bacteria</taxon>
        <taxon>Bacillati</taxon>
        <taxon>Actinomycetota</taxon>
        <taxon>Actinomycetes</taxon>
        <taxon>Mycobacteriales</taxon>
        <taxon>Nocardiaceae</taxon>
        <taxon>Nocardia</taxon>
    </lineage>
</organism>
<evidence type="ECO:0000256" key="1">
    <source>
        <dbReference type="SAM" id="SignalP"/>
    </source>
</evidence>
<dbReference type="EMBL" id="QZFU01000036">
    <property type="protein sequence ID" value="RJO70888.1"/>
    <property type="molecule type" value="Genomic_DNA"/>
</dbReference>
<dbReference type="PANTHER" id="PTHR12147:SF26">
    <property type="entry name" value="PEPTIDASE M28 DOMAIN-CONTAINING PROTEIN"/>
    <property type="match status" value="1"/>
</dbReference>
<dbReference type="InterPro" id="IPR045175">
    <property type="entry name" value="M28_fam"/>
</dbReference>
<dbReference type="InterPro" id="IPR046450">
    <property type="entry name" value="PA_dom_sf"/>
</dbReference>
<evidence type="ECO:0000313" key="5">
    <source>
        <dbReference type="Proteomes" id="UP000266677"/>
    </source>
</evidence>
<dbReference type="OrthoDB" id="345880at2"/>
<feature type="domain" description="Peptidase M28" evidence="3">
    <location>
        <begin position="225"/>
        <end position="440"/>
    </location>
</feature>
<dbReference type="Gene3D" id="3.50.30.30">
    <property type="match status" value="1"/>
</dbReference>
<name>A0A3A4JPE8_9NOCA</name>